<dbReference type="GO" id="GO:0003887">
    <property type="term" value="F:DNA-directed DNA polymerase activity"/>
    <property type="evidence" value="ECO:0007669"/>
    <property type="project" value="UniProtKB-UniRule"/>
</dbReference>
<keyword evidence="7 16" id="KW-0378">Hydrolase</keyword>
<dbReference type="Pfam" id="PF24846">
    <property type="entry name" value="PolC_DP2_cat"/>
    <property type="match status" value="3"/>
</dbReference>
<keyword evidence="12 16" id="KW-0238">DNA-binding</keyword>
<dbReference type="SMART" id="SM00305">
    <property type="entry name" value="HintC"/>
    <property type="match status" value="2"/>
</dbReference>
<dbReference type="RefSeq" id="WP_092658481.1">
    <property type="nucleotide sequence ID" value="NZ_FOCX01000004.1"/>
</dbReference>
<dbReference type="NCBIfam" id="TIGR01445">
    <property type="entry name" value="intein_Nterm"/>
    <property type="match status" value="1"/>
</dbReference>
<evidence type="ECO:0000259" key="18">
    <source>
        <dbReference type="PROSITE" id="PS50819"/>
    </source>
</evidence>
<comment type="subunit">
    <text evidence="2 16">Heterodimer of a large subunit and a small subunit.</text>
</comment>
<evidence type="ECO:0000256" key="9">
    <source>
        <dbReference type="ARBA" id="ARBA00022839"/>
    </source>
</evidence>
<dbReference type="Pfam" id="PF14528">
    <property type="entry name" value="LAGLIDADG_3"/>
    <property type="match status" value="1"/>
</dbReference>
<evidence type="ECO:0000256" key="13">
    <source>
        <dbReference type="ARBA" id="ARBA00023268"/>
    </source>
</evidence>
<dbReference type="PRINTS" id="PR00379">
    <property type="entry name" value="INTEIN"/>
</dbReference>
<keyword evidence="8" id="KW-0068">Autocatalytic cleavage</keyword>
<dbReference type="GO" id="GO:0004519">
    <property type="term" value="F:endonuclease activity"/>
    <property type="evidence" value="ECO:0007669"/>
    <property type="project" value="InterPro"/>
</dbReference>
<keyword evidence="10 16" id="KW-0239">DNA-directed DNA polymerase</keyword>
<dbReference type="SUPFAM" id="SSF51294">
    <property type="entry name" value="Hedgehog/intein (Hint) domain"/>
    <property type="match status" value="2"/>
</dbReference>
<dbReference type="Pfam" id="PF03833">
    <property type="entry name" value="PolC_DP2_N"/>
    <property type="match status" value="1"/>
</dbReference>
<evidence type="ECO:0000256" key="7">
    <source>
        <dbReference type="ARBA" id="ARBA00022801"/>
    </source>
</evidence>
<dbReference type="InterPro" id="IPR027434">
    <property type="entry name" value="Homing_endonucl"/>
</dbReference>
<dbReference type="Pfam" id="PF24844">
    <property type="entry name" value="PolC_DP2_central"/>
    <property type="match status" value="1"/>
</dbReference>
<comment type="function">
    <text evidence="14 16">Possesses two activities: a DNA synthesis (polymerase) and an exonucleolytic activity that degrades single-stranded DNA in the 3'- to 5'-direction. Has a template-primer preference which is characteristic of a replicative DNA polymerase.</text>
</comment>
<keyword evidence="9 16" id="KW-0269">Exonuclease</keyword>
<evidence type="ECO:0000256" key="1">
    <source>
        <dbReference type="ARBA" id="ARBA00011053"/>
    </source>
</evidence>
<keyword evidence="3 16" id="KW-0808">Transferase</keyword>
<dbReference type="GO" id="GO:0016539">
    <property type="term" value="P:intein-mediated protein splicing"/>
    <property type="evidence" value="ECO:0007669"/>
    <property type="project" value="InterPro"/>
</dbReference>
<evidence type="ECO:0000313" key="19">
    <source>
        <dbReference type="EMBL" id="SEN60359.1"/>
    </source>
</evidence>
<evidence type="ECO:0000256" key="16">
    <source>
        <dbReference type="HAMAP-Rule" id="MF_00324"/>
    </source>
</evidence>
<dbReference type="InterPro" id="IPR056172">
    <property type="entry name" value="PolC_DP2_cat_dom"/>
</dbReference>
<evidence type="ECO:0000256" key="2">
    <source>
        <dbReference type="ARBA" id="ARBA00011315"/>
    </source>
</evidence>
<dbReference type="InterPro" id="IPR004042">
    <property type="entry name" value="Intein_endonuc_central"/>
</dbReference>
<dbReference type="NCBIfam" id="TIGR00354">
    <property type="entry name" value="polC"/>
    <property type="match status" value="1"/>
</dbReference>
<name>A0A1H8HVW0_9EURY</name>
<dbReference type="InterPro" id="IPR036844">
    <property type="entry name" value="Hint_dom_sf"/>
</dbReference>
<feature type="domain" description="DOD-type homing endonuclease" evidence="18">
    <location>
        <begin position="1397"/>
        <end position="1533"/>
    </location>
</feature>
<accession>A0A1H8HVW0</accession>
<dbReference type="Gene3D" id="3.10.28.10">
    <property type="entry name" value="Homing endonucleases"/>
    <property type="match status" value="1"/>
</dbReference>
<dbReference type="InterPro" id="IPR016033">
    <property type="entry name" value="PolC_DP2_N"/>
</dbReference>
<dbReference type="SMART" id="SM00306">
    <property type="entry name" value="HintN"/>
    <property type="match status" value="2"/>
</dbReference>
<dbReference type="NCBIfam" id="NF003103">
    <property type="entry name" value="PRK04023.1"/>
    <property type="match status" value="1"/>
</dbReference>
<protein>
    <recommendedName>
        <fullName evidence="16">DNA polymerase II large subunit</fullName>
        <shortName evidence="16">Pol II</shortName>
        <ecNumber evidence="16">2.7.7.7</ecNumber>
    </recommendedName>
    <alternativeName>
        <fullName evidence="16">Exodeoxyribonuclease large subunit</fullName>
        <ecNumber evidence="16">3.1.11.1</ecNumber>
    </alternativeName>
</protein>
<dbReference type="PROSITE" id="PS50817">
    <property type="entry name" value="INTEIN_N_TER"/>
    <property type="match status" value="1"/>
</dbReference>
<dbReference type="Pfam" id="PF14890">
    <property type="entry name" value="Intein_splicing"/>
    <property type="match status" value="2"/>
</dbReference>
<dbReference type="InterPro" id="IPR004475">
    <property type="entry name" value="PolC_DP2"/>
</dbReference>
<dbReference type="PANTHER" id="PTHR42210:SF1">
    <property type="entry name" value="DNA POLYMERASE II LARGE SUBUNIT"/>
    <property type="match status" value="1"/>
</dbReference>
<dbReference type="SUPFAM" id="SSF55608">
    <property type="entry name" value="Homing endonucleases"/>
    <property type="match status" value="2"/>
</dbReference>
<dbReference type="EMBL" id="FOCX01000004">
    <property type="protein sequence ID" value="SEN60359.1"/>
    <property type="molecule type" value="Genomic_DNA"/>
</dbReference>
<comment type="catalytic activity">
    <reaction evidence="15 16">
        <text>DNA(n) + a 2'-deoxyribonucleoside 5'-triphosphate = DNA(n+1) + diphosphate</text>
        <dbReference type="Rhea" id="RHEA:22508"/>
        <dbReference type="Rhea" id="RHEA-COMP:17339"/>
        <dbReference type="Rhea" id="RHEA-COMP:17340"/>
        <dbReference type="ChEBI" id="CHEBI:33019"/>
        <dbReference type="ChEBI" id="CHEBI:61560"/>
        <dbReference type="ChEBI" id="CHEBI:173112"/>
        <dbReference type="EC" id="2.7.7.7"/>
    </reaction>
</comment>
<reference evidence="20" key="1">
    <citation type="submission" date="2016-10" db="EMBL/GenBank/DDBJ databases">
        <authorList>
            <person name="Varghese N."/>
            <person name="Submissions S."/>
        </authorList>
    </citation>
    <scope>NUCLEOTIDE SEQUENCE [LARGE SCALE GENOMIC DNA]</scope>
    <source>
        <strain evidence="20">IBRC-M 10043</strain>
    </source>
</reference>
<dbReference type="GO" id="GO:0003677">
    <property type="term" value="F:DNA binding"/>
    <property type="evidence" value="ECO:0007669"/>
    <property type="project" value="UniProtKB-UniRule"/>
</dbReference>
<evidence type="ECO:0000256" key="5">
    <source>
        <dbReference type="ARBA" id="ARBA00022705"/>
    </source>
</evidence>
<proteinExistence type="inferred from homology"/>
<comment type="catalytic activity">
    <reaction evidence="16">
        <text>Exonucleolytic cleavage in the 3'- to 5'-direction to yield nucleoside 5'-phosphates.</text>
        <dbReference type="EC" id="3.1.11.1"/>
    </reaction>
</comment>
<dbReference type="InterPro" id="IPR056171">
    <property type="entry name" value="PolC_DP2_central_dom"/>
</dbReference>
<dbReference type="NCBIfam" id="TIGR01443">
    <property type="entry name" value="intein_Cterm"/>
    <property type="match status" value="1"/>
</dbReference>
<evidence type="ECO:0000256" key="8">
    <source>
        <dbReference type="ARBA" id="ARBA00022813"/>
    </source>
</evidence>
<dbReference type="PROSITE" id="PS50819">
    <property type="entry name" value="INTEIN_ENDONUCLEASE"/>
    <property type="match status" value="1"/>
</dbReference>
<dbReference type="Proteomes" id="UP000198775">
    <property type="component" value="Unassembled WGS sequence"/>
</dbReference>
<keyword evidence="5 16" id="KW-0235">DNA replication</keyword>
<evidence type="ECO:0000256" key="12">
    <source>
        <dbReference type="ARBA" id="ARBA00023125"/>
    </source>
</evidence>
<dbReference type="InterPro" id="IPR006141">
    <property type="entry name" value="Intein_N"/>
</dbReference>
<keyword evidence="6 16" id="KW-0540">Nuclease</keyword>
<organism evidence="19 20">
    <name type="scientific">Halorientalis persicus</name>
    <dbReference type="NCBI Taxonomy" id="1367881"/>
    <lineage>
        <taxon>Archaea</taxon>
        <taxon>Methanobacteriati</taxon>
        <taxon>Methanobacteriota</taxon>
        <taxon>Stenosarchaea group</taxon>
        <taxon>Halobacteria</taxon>
        <taxon>Halobacteriales</taxon>
        <taxon>Haloarculaceae</taxon>
        <taxon>Halorientalis</taxon>
    </lineage>
</organism>
<dbReference type="InterPro" id="IPR003587">
    <property type="entry name" value="Hint_dom_N"/>
</dbReference>
<evidence type="ECO:0000256" key="6">
    <source>
        <dbReference type="ARBA" id="ARBA00022722"/>
    </source>
</evidence>
<dbReference type="InterPro" id="IPR006142">
    <property type="entry name" value="INTEIN"/>
</dbReference>
<evidence type="ECO:0000256" key="3">
    <source>
        <dbReference type="ARBA" id="ARBA00022679"/>
    </source>
</evidence>
<evidence type="ECO:0000313" key="20">
    <source>
        <dbReference type="Proteomes" id="UP000198775"/>
    </source>
</evidence>
<feature type="region of interest" description="Disordered" evidence="17">
    <location>
        <begin position="277"/>
        <end position="327"/>
    </location>
</feature>
<evidence type="ECO:0000256" key="14">
    <source>
        <dbReference type="ARBA" id="ARBA00025068"/>
    </source>
</evidence>
<comment type="similarity">
    <text evidence="1 16">Belongs to the archaeal DNA polymerase II family.</text>
</comment>
<dbReference type="EC" id="3.1.11.1" evidence="16"/>
<keyword evidence="13 16" id="KW-0511">Multifunctional enzyme</keyword>
<evidence type="ECO:0000256" key="11">
    <source>
        <dbReference type="ARBA" id="ARBA00023000"/>
    </source>
</evidence>
<feature type="region of interest" description="Disordered" evidence="17">
    <location>
        <begin position="1069"/>
        <end position="1091"/>
    </location>
</feature>
<evidence type="ECO:0000256" key="4">
    <source>
        <dbReference type="ARBA" id="ARBA00022695"/>
    </source>
</evidence>
<sequence length="1906" mass="212068">MREADERYFDRLEADLDDAFEVATAARERGGDPTKDVEIPTARDMADRVENILGIDGVAERVRELEGEMSREEAALELVEDFVDGSVGDYDTDAGKIEGAVRTAVALLTEGVVAAPIEGIDRVEVLENDDGTEFVNVYYAGPIRSAGGTAQALSVLVADYARSLLGMDEFKARKDEIGRYAEEVDLYDQETGLQYSPKEKESKFIAEHMPIMLDGEATGDDEVSGYRDLERIDTNSARGGMCLVFAEGIALKAPKIQRYTRNLEEVEWPWLQDLIDGTIGKDDGSETDQGETSDDASGEAASDADDADDTAEDEADEPAGPPRVDPSEKFLRDLIAGRPVFTHPSEPGGFRLRYGRSRNHGFATAGVHPATMHLVDDFLATGTQIKTERPGKAAGVVPVDTIEGPTVRLANGDVRRIDDPAEALEVRNGVEAILDLGEYLVNYGEFVENNHPLAPASYTVEWWEQDFAASDADVQAMRDSVRVDLDDPSAEEAIEWATEYDAPLHPKYTYCWHDVSVAEFERLTAAVADAEVAKTDGAVLSDDGAGDPAEGDLIVPRPEAEDADVAGVLESLLVEHRQYEDRLVVPDWKPLVLSLGLTERLEREWAPADLPTAAREYADGDNAIRAVNAVAPFEIRERAPTRIGNRMGRPEKSESRELSPAVHTLFPIGEAGGSQRDVSKAADAGDAVEGTQGEIEVQVGRRECTDCGTRTYEARCPDCNGVTDAVYVCRDCDIEVEPDESGRAECHRCESLASPVQTETISVREQFRDALDEVGLRENAFDIVKGVKGLSSKTKTPEPIEKGILRAKHGVSAFKDGTVRYDMTDLPVTAVRPAELDVTADQFRELGYEEDMQGEPLRHDDQLVELKVQDIVLSDGAAEHMLKTADFVDDLLESYYGLDPFYDVDDRQELVGELVFGMAPHTSAATVGRIIGFTSAAVGYAHPYFHAAKRRNCFHPDTEIRYEDDRERLREVPIETFVERRLDDPEPDEFGVEYTELDETVRVQSLDDDGNWVRKRVEAVSKHPAPDHLVEIETQTGRSITVTPDHEMVRWTGGIESVRAHELEPGDAIPVDEHDQQKPATATPQAVGDGGTNVEIVDRVQFRASDVEHTYCLTVAETNRVVANGILTGQCDGDEDCVMLLLDGLLNFSKKYLPDKRGGSVAEDSRLVAVDPDDDVRFLTFEEFWNELESPLEVDGKFRKRTCYAEGWRTYAFDENHEATLQPIEKAIRYQADENESLVEIETQFGRSLEITDHHSLFRYDDGIEEVAGGDLEEGDLVVAPREFDVEAQRTTIDVAECVDEPYVAIDDHVEDLLRTVWESGETGSDEREAFLTGLNHRPPAGGLDYRLSKEKIPLEALKTILEAGGFELPETTEIGRPGSSDGISRTVAVDGDFAWLLGLFVAEGSTSSVCPTIHNADESLIDRAAGIIEDTLGHEPGRRWSNRAYELRFPTVFREVLYDLGFEDVDSYDSSEKVVPDCILHAPREVVLSFLRGFIAGDGSDSTDENVTTVGFHTTSDDVKDGIVFLLHRLGLVANISERTNREGNRQDIYTITVSGGATDNPLHRILDGEEPYYPKSLVVSIPDALMEVREMDIEGIKQLIPKYLKRRDNISLEKLREIVRELESRDLPTDAAERLDDLRPLVDGDLSYLRVENVDRVDYDGYLYDLQVGGEPIFTANWLYAHNSMDAPLVMSSRIDPTEIDDEAHNMDVMDQYPREFYEATREMADPEDVEDIMTIAEENLGTDREYTDFRHTHDTSNIALGPDLSAYKTLDDMMKKMNAQLELSRKLRAVDETDVAERVIEYHFLPDIIGNLRAFSQQETRCLDCGEKYRRVPLTGDCRNCGGDMTLTVHHGSVNKYIDTALEVAEEYGTREYTTQRLEILKKSIKRIFENDNNKQSGIGDFM</sequence>
<keyword evidence="4 16" id="KW-0548">Nucleotidyltransferase</keyword>
<dbReference type="GO" id="GO:0006261">
    <property type="term" value="P:DNA-templated DNA replication"/>
    <property type="evidence" value="ECO:0007669"/>
    <property type="project" value="UniProtKB-UniRule"/>
</dbReference>
<dbReference type="GO" id="GO:0008310">
    <property type="term" value="F:single-stranded DNA 3'-5' DNA exonuclease activity"/>
    <property type="evidence" value="ECO:0007669"/>
    <property type="project" value="UniProtKB-EC"/>
</dbReference>
<dbReference type="InterPro" id="IPR030934">
    <property type="entry name" value="Intein_C"/>
</dbReference>
<dbReference type="CDD" id="cd00081">
    <property type="entry name" value="Hint"/>
    <property type="match status" value="2"/>
</dbReference>
<dbReference type="HAMAP" id="MF_00324">
    <property type="entry name" value="DNApol_II_L_arch"/>
    <property type="match status" value="1"/>
</dbReference>
<dbReference type="EC" id="2.7.7.7" evidence="16"/>
<keyword evidence="11" id="KW-0651">Protein splicing</keyword>
<gene>
    <name evidence="16" type="primary">polC</name>
    <name evidence="19" type="ORF">SAMN05216388_10048</name>
</gene>
<evidence type="ECO:0000256" key="17">
    <source>
        <dbReference type="SAM" id="MobiDB-lite"/>
    </source>
</evidence>
<keyword evidence="20" id="KW-1185">Reference proteome</keyword>
<evidence type="ECO:0000256" key="10">
    <source>
        <dbReference type="ARBA" id="ARBA00022932"/>
    </source>
</evidence>
<dbReference type="PANTHER" id="PTHR42210">
    <property type="entry name" value="DNA POLYMERASE II LARGE SUBUNIT"/>
    <property type="match status" value="1"/>
</dbReference>
<dbReference type="OrthoDB" id="7529at2157"/>
<dbReference type="GO" id="GO:0006308">
    <property type="term" value="P:DNA catabolic process"/>
    <property type="evidence" value="ECO:0007669"/>
    <property type="project" value="UniProtKB-UniRule"/>
</dbReference>
<dbReference type="Gene3D" id="2.170.16.10">
    <property type="entry name" value="Hedgehog/Intein (Hint) domain"/>
    <property type="match status" value="2"/>
</dbReference>
<dbReference type="InterPro" id="IPR003586">
    <property type="entry name" value="Hint_dom_C"/>
</dbReference>
<dbReference type="InterPro" id="IPR004860">
    <property type="entry name" value="LAGLIDADG_dom"/>
</dbReference>
<evidence type="ECO:0000256" key="15">
    <source>
        <dbReference type="ARBA" id="ARBA00049244"/>
    </source>
</evidence>
<feature type="compositionally biased region" description="Acidic residues" evidence="17">
    <location>
        <begin position="285"/>
        <end position="317"/>
    </location>
</feature>